<dbReference type="PROSITE" id="PS00518">
    <property type="entry name" value="ZF_RING_1"/>
    <property type="match status" value="1"/>
</dbReference>
<dbReference type="GO" id="GO:0008270">
    <property type="term" value="F:zinc ion binding"/>
    <property type="evidence" value="ECO:0007669"/>
    <property type="project" value="UniProtKB-KW"/>
</dbReference>
<sequence>MMEEITTCDICTSEFNNFEKIPKILPCGHTFCFTCIRKITIGNPSCPKCRAEVKVSVNYLPTNQSILRSIDIYKSVKSSEKRISTSVKVLKRRCLGRLDSLNIKKTKVTSSIEVLEECLKKIQELPDPETEAQNIDMEKAAEILKGVNKDFKKTDDDDSPFSCNLKNKISLHLAAFEHSRKYLQEIYRKVVNEEDIFSAHQIGNDLRFGKISVKDNKLFFHSLTLCKVPEGSQLIL</sequence>
<dbReference type="InterPro" id="IPR051435">
    <property type="entry name" value="RING_finger_E3_ubiq-ligases"/>
</dbReference>
<evidence type="ECO:0000256" key="3">
    <source>
        <dbReference type="ARBA" id="ARBA00022833"/>
    </source>
</evidence>
<dbReference type="GO" id="GO:0016567">
    <property type="term" value="P:protein ubiquitination"/>
    <property type="evidence" value="ECO:0007669"/>
    <property type="project" value="TreeGrafter"/>
</dbReference>
<dbReference type="Pfam" id="PF13639">
    <property type="entry name" value="zf-RING_2"/>
    <property type="match status" value="1"/>
</dbReference>
<dbReference type="InterPro" id="IPR013083">
    <property type="entry name" value="Znf_RING/FYVE/PHD"/>
</dbReference>
<keyword evidence="3" id="KW-0862">Zinc</keyword>
<dbReference type="PROSITE" id="PS50089">
    <property type="entry name" value="ZF_RING_2"/>
    <property type="match status" value="1"/>
</dbReference>
<comment type="caution">
    <text evidence="6">The sequence shown here is derived from an EMBL/GenBank/DDBJ whole genome shotgun (WGS) entry which is preliminary data.</text>
</comment>
<accession>A0A5N5T575</accession>
<dbReference type="InterPro" id="IPR001841">
    <property type="entry name" value="Znf_RING"/>
</dbReference>
<reference evidence="6 7" key="1">
    <citation type="journal article" date="2019" name="PLoS Biol.">
        <title>Sex chromosomes control vertical transmission of feminizing Wolbachia symbionts in an isopod.</title>
        <authorList>
            <person name="Becking T."/>
            <person name="Chebbi M.A."/>
            <person name="Giraud I."/>
            <person name="Moumen B."/>
            <person name="Laverre T."/>
            <person name="Caubet Y."/>
            <person name="Peccoud J."/>
            <person name="Gilbert C."/>
            <person name="Cordaux R."/>
        </authorList>
    </citation>
    <scope>NUCLEOTIDE SEQUENCE [LARGE SCALE GENOMIC DNA]</scope>
    <source>
        <strain evidence="6">ANa2</strain>
        <tissue evidence="6">Whole body excluding digestive tract and cuticle</tissue>
    </source>
</reference>
<dbReference type="SUPFAM" id="SSF57850">
    <property type="entry name" value="RING/U-box"/>
    <property type="match status" value="1"/>
</dbReference>
<feature type="domain" description="RING-type" evidence="5">
    <location>
        <begin position="8"/>
        <end position="50"/>
    </location>
</feature>
<feature type="non-terminal residue" evidence="6">
    <location>
        <position position="236"/>
    </location>
</feature>
<dbReference type="PANTHER" id="PTHR22791:SF6">
    <property type="entry name" value="RING-TYPE DOMAIN-CONTAINING PROTEIN"/>
    <property type="match status" value="1"/>
</dbReference>
<dbReference type="Proteomes" id="UP000326759">
    <property type="component" value="Unassembled WGS sequence"/>
</dbReference>
<evidence type="ECO:0000313" key="6">
    <source>
        <dbReference type="EMBL" id="KAB7501753.1"/>
    </source>
</evidence>
<evidence type="ECO:0000256" key="4">
    <source>
        <dbReference type="PROSITE-ProRule" id="PRU00175"/>
    </source>
</evidence>
<keyword evidence="2 4" id="KW-0863">Zinc-finger</keyword>
<evidence type="ECO:0000259" key="5">
    <source>
        <dbReference type="PROSITE" id="PS50089"/>
    </source>
</evidence>
<dbReference type="OrthoDB" id="6366364at2759"/>
<evidence type="ECO:0000256" key="2">
    <source>
        <dbReference type="ARBA" id="ARBA00022771"/>
    </source>
</evidence>
<protein>
    <submittedName>
        <fullName evidence="6">Tripartite motif-containing 13</fullName>
    </submittedName>
</protein>
<dbReference type="Gene3D" id="3.30.40.10">
    <property type="entry name" value="Zinc/RING finger domain, C3HC4 (zinc finger)"/>
    <property type="match status" value="1"/>
</dbReference>
<dbReference type="InterPro" id="IPR017907">
    <property type="entry name" value="Znf_RING_CS"/>
</dbReference>
<organism evidence="6 7">
    <name type="scientific">Armadillidium nasatum</name>
    <dbReference type="NCBI Taxonomy" id="96803"/>
    <lineage>
        <taxon>Eukaryota</taxon>
        <taxon>Metazoa</taxon>
        <taxon>Ecdysozoa</taxon>
        <taxon>Arthropoda</taxon>
        <taxon>Crustacea</taxon>
        <taxon>Multicrustacea</taxon>
        <taxon>Malacostraca</taxon>
        <taxon>Eumalacostraca</taxon>
        <taxon>Peracarida</taxon>
        <taxon>Isopoda</taxon>
        <taxon>Oniscidea</taxon>
        <taxon>Crinocheta</taxon>
        <taxon>Armadillidiidae</taxon>
        <taxon>Armadillidium</taxon>
    </lineage>
</organism>
<keyword evidence="7" id="KW-1185">Reference proteome</keyword>
<dbReference type="PANTHER" id="PTHR22791">
    <property type="entry name" value="RING-TYPE DOMAIN-CONTAINING PROTEIN"/>
    <property type="match status" value="1"/>
</dbReference>
<name>A0A5N5T575_9CRUS</name>
<dbReference type="AlphaFoldDB" id="A0A5N5T575"/>
<dbReference type="GO" id="GO:0061630">
    <property type="term" value="F:ubiquitin protein ligase activity"/>
    <property type="evidence" value="ECO:0007669"/>
    <property type="project" value="TreeGrafter"/>
</dbReference>
<dbReference type="EMBL" id="SEYY01009616">
    <property type="protein sequence ID" value="KAB7501753.1"/>
    <property type="molecule type" value="Genomic_DNA"/>
</dbReference>
<keyword evidence="1" id="KW-0479">Metal-binding</keyword>
<evidence type="ECO:0000256" key="1">
    <source>
        <dbReference type="ARBA" id="ARBA00022723"/>
    </source>
</evidence>
<dbReference type="SMART" id="SM00184">
    <property type="entry name" value="RING"/>
    <property type="match status" value="1"/>
</dbReference>
<gene>
    <name evidence="6" type="primary">Trim13</name>
    <name evidence="6" type="ORF">Anas_07662</name>
</gene>
<evidence type="ECO:0000313" key="7">
    <source>
        <dbReference type="Proteomes" id="UP000326759"/>
    </source>
</evidence>
<proteinExistence type="predicted"/>